<dbReference type="HOGENOM" id="CLU_1759625_0_0_1"/>
<sequence length="148" mass="17133">MKFHIPLLVASLTAVVTCGPVGGSETNSGQVVLPLRPNFVLIQVTERENEDVTWGPPVFPDRKRDNEDSSYENYGWAFSDKKVKERDNEDSSYENYGWAFSDKKVKERDNEDSSYENYGWSFSDKKVKERDNEDSSYENYGWSFSDKK</sequence>
<feature type="region of interest" description="Disordered" evidence="1">
    <location>
        <begin position="129"/>
        <end position="148"/>
    </location>
</feature>
<dbReference type="VEuPathDB" id="FungiDB:MYCFIDRAFT_183842"/>
<feature type="region of interest" description="Disordered" evidence="1">
    <location>
        <begin position="49"/>
        <end position="72"/>
    </location>
</feature>
<dbReference type="Proteomes" id="UP000016932">
    <property type="component" value="Unassembled WGS sequence"/>
</dbReference>
<name>M2YKL3_PSEFD</name>
<evidence type="ECO:0000313" key="3">
    <source>
        <dbReference type="EMBL" id="EME78255.1"/>
    </source>
</evidence>
<organism evidence="3 4">
    <name type="scientific">Pseudocercospora fijiensis (strain CIRAD86)</name>
    <name type="common">Black leaf streak disease fungus</name>
    <name type="synonym">Mycosphaerella fijiensis</name>
    <dbReference type="NCBI Taxonomy" id="383855"/>
    <lineage>
        <taxon>Eukaryota</taxon>
        <taxon>Fungi</taxon>
        <taxon>Dikarya</taxon>
        <taxon>Ascomycota</taxon>
        <taxon>Pezizomycotina</taxon>
        <taxon>Dothideomycetes</taxon>
        <taxon>Dothideomycetidae</taxon>
        <taxon>Mycosphaerellales</taxon>
        <taxon>Mycosphaerellaceae</taxon>
        <taxon>Pseudocercospora</taxon>
    </lineage>
</organism>
<evidence type="ECO:0008006" key="5">
    <source>
        <dbReference type="Google" id="ProtNLM"/>
    </source>
</evidence>
<evidence type="ECO:0000256" key="2">
    <source>
        <dbReference type="SAM" id="SignalP"/>
    </source>
</evidence>
<evidence type="ECO:0000313" key="4">
    <source>
        <dbReference type="Proteomes" id="UP000016932"/>
    </source>
</evidence>
<proteinExistence type="predicted"/>
<gene>
    <name evidence="3" type="ORF">MYCFIDRAFT_183842</name>
</gene>
<keyword evidence="4" id="KW-1185">Reference proteome</keyword>
<protein>
    <recommendedName>
        <fullName evidence="5">Secreted protein</fullName>
    </recommendedName>
</protein>
<dbReference type="KEGG" id="pfj:MYCFIDRAFT_183842"/>
<accession>M2YKL3</accession>
<dbReference type="RefSeq" id="XP_007930664.1">
    <property type="nucleotide sequence ID" value="XM_007932473.1"/>
</dbReference>
<feature type="chain" id="PRO_5004030024" description="Secreted protein" evidence="2">
    <location>
        <begin position="19"/>
        <end position="148"/>
    </location>
</feature>
<dbReference type="AlphaFoldDB" id="M2YKL3"/>
<feature type="signal peptide" evidence="2">
    <location>
        <begin position="1"/>
        <end position="18"/>
    </location>
</feature>
<dbReference type="EMBL" id="KB446563">
    <property type="protein sequence ID" value="EME78255.1"/>
    <property type="molecule type" value="Genomic_DNA"/>
</dbReference>
<reference evidence="3 4" key="1">
    <citation type="journal article" date="2012" name="PLoS Pathog.">
        <title>Diverse lifestyles and strategies of plant pathogenesis encoded in the genomes of eighteen Dothideomycetes fungi.</title>
        <authorList>
            <person name="Ohm R.A."/>
            <person name="Feau N."/>
            <person name="Henrissat B."/>
            <person name="Schoch C.L."/>
            <person name="Horwitz B.A."/>
            <person name="Barry K.W."/>
            <person name="Condon B.J."/>
            <person name="Copeland A.C."/>
            <person name="Dhillon B."/>
            <person name="Glaser F."/>
            <person name="Hesse C.N."/>
            <person name="Kosti I."/>
            <person name="LaButti K."/>
            <person name="Lindquist E.A."/>
            <person name="Lucas S."/>
            <person name="Salamov A.A."/>
            <person name="Bradshaw R.E."/>
            <person name="Ciuffetti L."/>
            <person name="Hamelin R.C."/>
            <person name="Kema G.H.J."/>
            <person name="Lawrence C."/>
            <person name="Scott J.A."/>
            <person name="Spatafora J.W."/>
            <person name="Turgeon B.G."/>
            <person name="de Wit P.J.G.M."/>
            <person name="Zhong S."/>
            <person name="Goodwin S.B."/>
            <person name="Grigoriev I.V."/>
        </authorList>
    </citation>
    <scope>NUCLEOTIDE SEQUENCE [LARGE SCALE GENOMIC DNA]</scope>
    <source>
        <strain evidence="3 4">CIRAD86</strain>
    </source>
</reference>
<dbReference type="GeneID" id="19334698"/>
<evidence type="ECO:0000256" key="1">
    <source>
        <dbReference type="SAM" id="MobiDB-lite"/>
    </source>
</evidence>
<keyword evidence="2" id="KW-0732">Signal</keyword>